<evidence type="ECO:0000256" key="1">
    <source>
        <dbReference type="PROSITE-ProRule" id="PRU00042"/>
    </source>
</evidence>
<dbReference type="AlphaFoldDB" id="A0A1E3HMR8"/>
<dbReference type="InterPro" id="IPR036236">
    <property type="entry name" value="Znf_C2H2_sf"/>
</dbReference>
<comment type="caution">
    <text evidence="4">The sequence shown here is derived from an EMBL/GenBank/DDBJ whole genome shotgun (WGS) entry which is preliminary data.</text>
</comment>
<dbReference type="SUPFAM" id="SSF57667">
    <property type="entry name" value="beta-beta-alpha zinc fingers"/>
    <property type="match status" value="1"/>
</dbReference>
<gene>
    <name evidence="4" type="ORF">L202_04787</name>
</gene>
<proteinExistence type="predicted"/>
<dbReference type="GeneID" id="30156096"/>
<feature type="compositionally biased region" description="Polar residues" evidence="2">
    <location>
        <begin position="53"/>
        <end position="62"/>
    </location>
</feature>
<keyword evidence="5" id="KW-1185">Reference proteome</keyword>
<keyword evidence="1" id="KW-0863">Zinc-finger</keyword>
<feature type="region of interest" description="Disordered" evidence="2">
    <location>
        <begin position="1"/>
        <end position="123"/>
    </location>
</feature>
<dbReference type="InterPro" id="IPR013087">
    <property type="entry name" value="Znf_C2H2_type"/>
</dbReference>
<feature type="compositionally biased region" description="Acidic residues" evidence="2">
    <location>
        <begin position="96"/>
        <end position="113"/>
    </location>
</feature>
<reference evidence="4 5" key="1">
    <citation type="submission" date="2016-06" db="EMBL/GenBank/DDBJ databases">
        <title>Evolution of pathogenesis and genome organization in the Tremellales.</title>
        <authorList>
            <person name="Cuomo C."/>
            <person name="Litvintseva A."/>
            <person name="Heitman J."/>
            <person name="Chen Y."/>
            <person name="Sun S."/>
            <person name="Springer D."/>
            <person name="Dromer F."/>
            <person name="Young S."/>
            <person name="Zeng Q."/>
            <person name="Chapman S."/>
            <person name="Gujja S."/>
            <person name="Saif S."/>
            <person name="Birren B."/>
        </authorList>
    </citation>
    <scope>NUCLEOTIDE SEQUENCE [LARGE SCALE GENOMIC DNA]</scope>
    <source>
        <strain evidence="4 5">CBS 6039</strain>
    </source>
</reference>
<organism evidence="4 5">
    <name type="scientific">Cryptococcus amylolentus CBS 6039</name>
    <dbReference type="NCBI Taxonomy" id="1295533"/>
    <lineage>
        <taxon>Eukaryota</taxon>
        <taxon>Fungi</taxon>
        <taxon>Dikarya</taxon>
        <taxon>Basidiomycota</taxon>
        <taxon>Agaricomycotina</taxon>
        <taxon>Tremellomycetes</taxon>
        <taxon>Tremellales</taxon>
        <taxon>Cryptococcaceae</taxon>
        <taxon>Cryptococcus</taxon>
    </lineage>
</organism>
<evidence type="ECO:0000259" key="3">
    <source>
        <dbReference type="PROSITE" id="PS50157"/>
    </source>
</evidence>
<dbReference type="EMBL" id="AWGJ01000007">
    <property type="protein sequence ID" value="ODN77629.1"/>
    <property type="molecule type" value="Genomic_DNA"/>
</dbReference>
<feature type="compositionally biased region" description="Polar residues" evidence="2">
    <location>
        <begin position="11"/>
        <end position="21"/>
    </location>
</feature>
<feature type="compositionally biased region" description="Low complexity" evidence="2">
    <location>
        <begin position="27"/>
        <end position="39"/>
    </location>
</feature>
<dbReference type="Gene3D" id="3.30.160.60">
    <property type="entry name" value="Classic Zinc Finger"/>
    <property type="match status" value="1"/>
</dbReference>
<protein>
    <recommendedName>
        <fullName evidence="3">C2H2-type domain-containing protein</fullName>
    </recommendedName>
</protein>
<feature type="compositionally biased region" description="Basic and acidic residues" evidence="2">
    <location>
        <begin position="114"/>
        <end position="123"/>
    </location>
</feature>
<dbReference type="PROSITE" id="PS00028">
    <property type="entry name" value="ZINC_FINGER_C2H2_1"/>
    <property type="match status" value="1"/>
</dbReference>
<accession>A0A1E3HMR8</accession>
<feature type="compositionally biased region" description="Basic residues" evidence="2">
    <location>
        <begin position="1"/>
        <end position="10"/>
    </location>
</feature>
<dbReference type="GO" id="GO:0008270">
    <property type="term" value="F:zinc ion binding"/>
    <property type="evidence" value="ECO:0007669"/>
    <property type="project" value="UniProtKB-KW"/>
</dbReference>
<keyword evidence="1" id="KW-0862">Zinc</keyword>
<sequence length="521" mass="58235">MPRKARKGKSSHNNDPNQTSLKGWVIPKPSSAASQPSSAILTEAPDRKAKRVATSSLEAHTSTAKKSRVGTSLQHPPAPDTVQRLPIPSTRNEVDPVYDDDISSDEDEDDCENDHDYDGQSGQVDDHFARRMKPEDMPSNSLSVPGDAFWMENLVRPLEHHASRLGLKATPMPRATYKRLSEVLDFVLGCKGLYIIWTAYPMSERIRKLVLGLWALFMPTNFQELLTSSEPPSITQILSLVDANGVRYDEDGDRLDDLEGLDEVQGRCVGVYLKVALQVALKVALGESQHTVEEDAMEENAEEDHAGNQYSIHPHPPLPVLIYTGQTSMVIPSGKSMGFRVRWRRHVKEAYDRDEVDPLDSLFNKKFKNSRPQYRMAFAAIVSVPVPNGTELDTPLRNSLILFARLSEAVCQEALDTVHRAAKSTRSRAHRTFWANGPGDYSGTNASPPLHESFSYWELGKRQRPLPECPVCGRLFARKSSLTTHEKEVHGEKTWSCGSKGCDWKFATKAGLKKHVNNCKR</sequence>
<evidence type="ECO:0000313" key="5">
    <source>
        <dbReference type="Proteomes" id="UP000094065"/>
    </source>
</evidence>
<evidence type="ECO:0000256" key="2">
    <source>
        <dbReference type="SAM" id="MobiDB-lite"/>
    </source>
</evidence>
<name>A0A1E3HMR8_9TREE</name>
<evidence type="ECO:0000313" key="4">
    <source>
        <dbReference type="EMBL" id="ODN77629.1"/>
    </source>
</evidence>
<dbReference type="Proteomes" id="UP000094065">
    <property type="component" value="Unassembled WGS sequence"/>
</dbReference>
<dbReference type="OrthoDB" id="6077919at2759"/>
<dbReference type="RefSeq" id="XP_018992865.1">
    <property type="nucleotide sequence ID" value="XM_019138922.1"/>
</dbReference>
<dbReference type="PROSITE" id="PS50157">
    <property type="entry name" value="ZINC_FINGER_C2H2_2"/>
    <property type="match status" value="1"/>
</dbReference>
<dbReference type="Pfam" id="PF00096">
    <property type="entry name" value="zf-C2H2"/>
    <property type="match status" value="1"/>
</dbReference>
<feature type="domain" description="C2H2-type" evidence="3">
    <location>
        <begin position="467"/>
        <end position="490"/>
    </location>
</feature>
<dbReference type="SMART" id="SM00355">
    <property type="entry name" value="ZnF_C2H2"/>
    <property type="match status" value="2"/>
</dbReference>
<dbReference type="STRING" id="1295533.A0A1E3HMR8"/>
<keyword evidence="1" id="KW-0479">Metal-binding</keyword>